<dbReference type="eggNOG" id="COG0399">
    <property type="taxonomic scope" value="Bacteria"/>
</dbReference>
<evidence type="ECO:0000313" key="6">
    <source>
        <dbReference type="Proteomes" id="UP000008963"/>
    </source>
</evidence>
<dbReference type="InterPro" id="IPR015424">
    <property type="entry name" value="PyrdxlP-dep_Trfase"/>
</dbReference>
<protein>
    <submittedName>
        <fullName evidence="5">Lipopolysaccharide biosynthesis protein</fullName>
    </submittedName>
</protein>
<dbReference type="PATRIC" id="fig|862908.3.peg.342"/>
<dbReference type="PANTHER" id="PTHR30244:SF34">
    <property type="entry name" value="DTDP-4-AMINO-4,6-DIDEOXYGALACTOSE TRANSAMINASE"/>
    <property type="match status" value="1"/>
</dbReference>
<keyword evidence="6" id="KW-1185">Reference proteome</keyword>
<dbReference type="Gene3D" id="3.90.1150.10">
    <property type="entry name" value="Aspartate Aminotransferase, domain 1"/>
    <property type="match status" value="1"/>
</dbReference>
<dbReference type="KEGG" id="bmx:BMS_0357"/>
<dbReference type="HOGENOM" id="CLU_033332_0_3_7"/>
<evidence type="ECO:0000256" key="3">
    <source>
        <dbReference type="PIRSR" id="PIRSR000390-2"/>
    </source>
</evidence>
<dbReference type="Pfam" id="PF01041">
    <property type="entry name" value="DegT_DnrJ_EryC1"/>
    <property type="match status" value="1"/>
</dbReference>
<dbReference type="STRING" id="862908.BMS_0357"/>
<evidence type="ECO:0000313" key="5">
    <source>
        <dbReference type="EMBL" id="CBW25277.1"/>
    </source>
</evidence>
<comment type="similarity">
    <text evidence="1 4">Belongs to the DegT/DnrJ/EryC1 family.</text>
</comment>
<dbReference type="EMBL" id="FQ312005">
    <property type="protein sequence ID" value="CBW25277.1"/>
    <property type="molecule type" value="Genomic_DNA"/>
</dbReference>
<dbReference type="Proteomes" id="UP000008963">
    <property type="component" value="Chromosome"/>
</dbReference>
<dbReference type="OrthoDB" id="9810913at2"/>
<sequence>MDKKIPYGRQEISKEDIDLVVSTLKSDFLTQGPRVVEFENAFASQVKAEYALSCSNGTAALHLAMMALDLKPGEKVLTTSITFAASANCVLYQGGVVEFIDISLDDYLLDLDLLERHLSGSDDKYAGIIVVDFAGFPVDLERLRKIADQYGMWIVEDACHAPGASFTDSKGEVQPVGGSRYADLTLFSFHPVKHIACGEGGMITTHRNDLFKRLEMLRSHGITKNKKDLLNQSMPAWFHEMQELGYNYRISDIQAALGLSQLTKLESSVRRRNEIAKIYLKELASLPLVLPNIPDEIVHALHLFVVRTSRRDELYSYLSSKGIFTQVHYIPVYLHPYYSKKGYEKGLCPVAEEYFDGCLSLPMYPSMSSEDISYVVKVIVEFFSEVDD</sequence>
<dbReference type="InterPro" id="IPR015421">
    <property type="entry name" value="PyrdxlP-dep_Trfase_major"/>
</dbReference>
<accession>E1X3T7</accession>
<organism evidence="5 6">
    <name type="scientific">Halobacteriovorax marinus (strain ATCC BAA-682 / DSM 15412 / SJ)</name>
    <name type="common">Bacteriovorax marinus</name>
    <dbReference type="NCBI Taxonomy" id="862908"/>
    <lineage>
        <taxon>Bacteria</taxon>
        <taxon>Pseudomonadati</taxon>
        <taxon>Bdellovibrionota</taxon>
        <taxon>Bacteriovoracia</taxon>
        <taxon>Bacteriovoracales</taxon>
        <taxon>Halobacteriovoraceae</taxon>
        <taxon>Halobacteriovorax</taxon>
    </lineage>
</organism>
<dbReference type="GO" id="GO:0000271">
    <property type="term" value="P:polysaccharide biosynthetic process"/>
    <property type="evidence" value="ECO:0007669"/>
    <property type="project" value="TreeGrafter"/>
</dbReference>
<dbReference type="RefSeq" id="WP_014243065.1">
    <property type="nucleotide sequence ID" value="NC_016620.1"/>
</dbReference>
<dbReference type="PANTHER" id="PTHR30244">
    <property type="entry name" value="TRANSAMINASE"/>
    <property type="match status" value="1"/>
</dbReference>
<evidence type="ECO:0000256" key="4">
    <source>
        <dbReference type="RuleBase" id="RU004508"/>
    </source>
</evidence>
<feature type="active site" description="Proton acceptor" evidence="2">
    <location>
        <position position="193"/>
    </location>
</feature>
<dbReference type="CDD" id="cd00616">
    <property type="entry name" value="AHBA_syn"/>
    <property type="match status" value="1"/>
</dbReference>
<gene>
    <name evidence="5" type="primary">bplF</name>
    <name evidence="5" type="ordered locus">BMS_0357</name>
</gene>
<dbReference type="Gene3D" id="3.40.640.10">
    <property type="entry name" value="Type I PLP-dependent aspartate aminotransferase-like (Major domain)"/>
    <property type="match status" value="1"/>
</dbReference>
<keyword evidence="3 4" id="KW-0663">Pyridoxal phosphate</keyword>
<dbReference type="GO" id="GO:0008483">
    <property type="term" value="F:transaminase activity"/>
    <property type="evidence" value="ECO:0007669"/>
    <property type="project" value="TreeGrafter"/>
</dbReference>
<evidence type="ECO:0000256" key="1">
    <source>
        <dbReference type="ARBA" id="ARBA00037999"/>
    </source>
</evidence>
<feature type="modified residue" description="N6-(pyridoxal phosphate)lysine" evidence="3">
    <location>
        <position position="193"/>
    </location>
</feature>
<name>E1X3T7_HALMS</name>
<dbReference type="AlphaFoldDB" id="E1X3T7"/>
<reference evidence="6" key="1">
    <citation type="journal article" date="2013" name="ISME J.">
        <title>A small predatory core genome in the divergent marine Bacteriovorax marinus SJ and the terrestrial Bdellovibrio bacteriovorus.</title>
        <authorList>
            <person name="Crossman L.C."/>
            <person name="Chen H."/>
            <person name="Cerdeno-Tarraga A.M."/>
            <person name="Brooks K."/>
            <person name="Quail M.A."/>
            <person name="Pineiro S.A."/>
            <person name="Hobley L."/>
            <person name="Sockett R.E."/>
            <person name="Bentley S.D."/>
            <person name="Parkhill J."/>
            <person name="Williams H.N."/>
            <person name="Stine O.C."/>
        </authorList>
    </citation>
    <scope>NUCLEOTIDE SEQUENCE [LARGE SCALE GENOMIC DNA]</scope>
    <source>
        <strain evidence="6">ATCC BAA-682 / DSM 15412 / SJ</strain>
    </source>
</reference>
<dbReference type="InterPro" id="IPR015422">
    <property type="entry name" value="PyrdxlP-dep_Trfase_small"/>
</dbReference>
<dbReference type="InterPro" id="IPR000653">
    <property type="entry name" value="DegT/StrS_aminotransferase"/>
</dbReference>
<proteinExistence type="inferred from homology"/>
<dbReference type="GO" id="GO:0030170">
    <property type="term" value="F:pyridoxal phosphate binding"/>
    <property type="evidence" value="ECO:0007669"/>
    <property type="project" value="TreeGrafter"/>
</dbReference>
<dbReference type="PIRSF" id="PIRSF000390">
    <property type="entry name" value="PLP_StrS"/>
    <property type="match status" value="1"/>
</dbReference>
<dbReference type="InterPro" id="IPR020026">
    <property type="entry name" value="PseC"/>
</dbReference>
<dbReference type="SUPFAM" id="SSF53383">
    <property type="entry name" value="PLP-dependent transferases"/>
    <property type="match status" value="1"/>
</dbReference>
<evidence type="ECO:0000256" key="2">
    <source>
        <dbReference type="PIRSR" id="PIRSR000390-1"/>
    </source>
</evidence>
<dbReference type="NCBIfam" id="TIGR03588">
    <property type="entry name" value="PseC"/>
    <property type="match status" value="1"/>
</dbReference>